<evidence type="ECO:0000313" key="2">
    <source>
        <dbReference type="EMBL" id="SOQ42767.1"/>
    </source>
</evidence>
<name>A0A2H1VPP6_SPOFR</name>
<reference evidence="2" key="1">
    <citation type="submission" date="2016-07" db="EMBL/GenBank/DDBJ databases">
        <authorList>
            <person name="Bretaudeau A."/>
        </authorList>
    </citation>
    <scope>NUCLEOTIDE SEQUENCE</scope>
    <source>
        <strain evidence="2">Rice</strain>
        <tissue evidence="2">Whole body</tissue>
    </source>
</reference>
<sequence length="137" mass="14777">MPNFTVDFYQPKSDTSSREPPATVSAGLRTASKGSLPPDQNQTRACGALRSARALKSHQTTTDGGRMQRNPAFPSAMSSGYKSFSPSPCFGPPRNQYSAGSYAQPTQPFQPNNCFMTASVIRKMSNTTPPSGFGRNY</sequence>
<gene>
    <name evidence="2" type="ORF">SFRICE_014262</name>
</gene>
<dbReference type="EMBL" id="ODYU01003690">
    <property type="protein sequence ID" value="SOQ42767.1"/>
    <property type="molecule type" value="Genomic_DNA"/>
</dbReference>
<dbReference type="AlphaFoldDB" id="A0A2H1VPP6"/>
<proteinExistence type="predicted"/>
<organism evidence="2">
    <name type="scientific">Spodoptera frugiperda</name>
    <name type="common">Fall armyworm</name>
    <dbReference type="NCBI Taxonomy" id="7108"/>
    <lineage>
        <taxon>Eukaryota</taxon>
        <taxon>Metazoa</taxon>
        <taxon>Ecdysozoa</taxon>
        <taxon>Arthropoda</taxon>
        <taxon>Hexapoda</taxon>
        <taxon>Insecta</taxon>
        <taxon>Pterygota</taxon>
        <taxon>Neoptera</taxon>
        <taxon>Endopterygota</taxon>
        <taxon>Lepidoptera</taxon>
        <taxon>Glossata</taxon>
        <taxon>Ditrysia</taxon>
        <taxon>Noctuoidea</taxon>
        <taxon>Noctuidae</taxon>
        <taxon>Amphipyrinae</taxon>
        <taxon>Spodoptera</taxon>
    </lineage>
</organism>
<evidence type="ECO:0000256" key="1">
    <source>
        <dbReference type="SAM" id="MobiDB-lite"/>
    </source>
</evidence>
<protein>
    <submittedName>
        <fullName evidence="2">SFRICE_014262</fullName>
    </submittedName>
</protein>
<feature type="region of interest" description="Disordered" evidence="1">
    <location>
        <begin position="1"/>
        <end position="79"/>
    </location>
</feature>
<accession>A0A2H1VPP6</accession>